<dbReference type="Proteomes" id="UP000821865">
    <property type="component" value="Chromosome 8"/>
</dbReference>
<gene>
    <name evidence="1" type="ORF">HPB49_006019</name>
</gene>
<protein>
    <submittedName>
        <fullName evidence="1">Uncharacterized protein</fullName>
    </submittedName>
</protein>
<proteinExistence type="predicted"/>
<accession>A0ACB8C7L8</accession>
<evidence type="ECO:0000313" key="1">
    <source>
        <dbReference type="EMBL" id="KAH7936884.1"/>
    </source>
</evidence>
<organism evidence="1 2">
    <name type="scientific">Dermacentor silvarum</name>
    <name type="common">Tick</name>
    <dbReference type="NCBI Taxonomy" id="543639"/>
    <lineage>
        <taxon>Eukaryota</taxon>
        <taxon>Metazoa</taxon>
        <taxon>Ecdysozoa</taxon>
        <taxon>Arthropoda</taxon>
        <taxon>Chelicerata</taxon>
        <taxon>Arachnida</taxon>
        <taxon>Acari</taxon>
        <taxon>Parasitiformes</taxon>
        <taxon>Ixodida</taxon>
        <taxon>Ixodoidea</taxon>
        <taxon>Ixodidae</taxon>
        <taxon>Rhipicephalinae</taxon>
        <taxon>Dermacentor</taxon>
    </lineage>
</organism>
<keyword evidence="2" id="KW-1185">Reference proteome</keyword>
<reference evidence="1" key="1">
    <citation type="submission" date="2020-05" db="EMBL/GenBank/DDBJ databases">
        <title>Large-scale comparative analyses of tick genomes elucidate their genetic diversity and vector capacities.</title>
        <authorList>
            <person name="Jia N."/>
            <person name="Wang J."/>
            <person name="Shi W."/>
            <person name="Du L."/>
            <person name="Sun Y."/>
            <person name="Zhan W."/>
            <person name="Jiang J."/>
            <person name="Wang Q."/>
            <person name="Zhang B."/>
            <person name="Ji P."/>
            <person name="Sakyi L.B."/>
            <person name="Cui X."/>
            <person name="Yuan T."/>
            <person name="Jiang B."/>
            <person name="Yang W."/>
            <person name="Lam T.T.-Y."/>
            <person name="Chang Q."/>
            <person name="Ding S."/>
            <person name="Wang X."/>
            <person name="Zhu J."/>
            <person name="Ruan X."/>
            <person name="Zhao L."/>
            <person name="Wei J."/>
            <person name="Que T."/>
            <person name="Du C."/>
            <person name="Cheng J."/>
            <person name="Dai P."/>
            <person name="Han X."/>
            <person name="Huang E."/>
            <person name="Gao Y."/>
            <person name="Liu J."/>
            <person name="Shao H."/>
            <person name="Ye R."/>
            <person name="Li L."/>
            <person name="Wei W."/>
            <person name="Wang X."/>
            <person name="Wang C."/>
            <person name="Yang T."/>
            <person name="Huo Q."/>
            <person name="Li W."/>
            <person name="Guo W."/>
            <person name="Chen H."/>
            <person name="Zhou L."/>
            <person name="Ni X."/>
            <person name="Tian J."/>
            <person name="Zhou Y."/>
            <person name="Sheng Y."/>
            <person name="Liu T."/>
            <person name="Pan Y."/>
            <person name="Xia L."/>
            <person name="Li J."/>
            <person name="Zhao F."/>
            <person name="Cao W."/>
        </authorList>
    </citation>
    <scope>NUCLEOTIDE SEQUENCE</scope>
    <source>
        <strain evidence="1">Dsil-2018</strain>
    </source>
</reference>
<name>A0ACB8C7L8_DERSI</name>
<sequence>MAKKKSKKGSKGDSPKGKGGKKGKKDKAPPSPKGKSSPKKTAAEEAPPPPIEAPPPPPPPPPPPAPPPEPPGNEEQKRQTQALKDLMERKMNVWQKILVSPKDEDRKEGLKSYKNMAEEELRIIARNISKTKLQELIDQKVNYFVQIGVSDAEEQKLVGLQGFKQVSEEERVLAAMEAPALARRVFGDVTMGEQPPVSLQGPPSSMAPEPAHLSPGGRSPDAHKPGDAHRGTSWAYPRHGDVGGGMPGTQPDRTAYSGGGSQQPPPWPMPGRQLAQDQSQLMEDALEMQRRLPKRRLPPSGGTVEVHNKSRLVSEFVEKLAAEIASKRISRDQARDQLKDVVELENALAETLVSATSVKPDMTEEKLAAIAKMYREISHTLVSHPDMNPDDALSKLKTVAAMENELTQALVSDEEIAKGPFRSTTAEESAYKLQQMKLNLADELQKNMAVSQPDANKIQQSIKKLYELEVKLMDKLFAAKTGKGKGRGVDKEQERDLAVGDEPKRVFVKKSKKPATVVEISFSDSDDSGVTPVIRVVDSRPTVGDGEQKSGQSCPLHGCRTKPCPEHAKKDKGDKPCPLHSDPRGKPKITWSTHPVAPESLDLSENEMQLLTGKDKRRGRLDDLGKSFGDNFGRGSQERDFNVLANTRPPPPFMPPAPFPPPPAFPPYPGVPTDSMYPQYAPYMATPNFPQPPLMQPYMYPPQEDVRRNVVCGDDRPPVMDDRPPAEPRIIVPTRYKGLLPDQPVNGRDDELRTILGDNSFYSKETWETKPCMPPSYMSQYQTYPIMEAHDHEYALPRYRPQPNVDVGIDASSMYPAAVTDTEFDQENGRVLGLETGIQITFPSQTNIAATAVPSPATAVQAQQPIAVSVAAPAAASPQMQATTTTISATDAQSVVTPPRRRRRSRRPRQSASRFRRRRFSDFGEGFEDEGDDSDLVRPRRRTRSRPRSRSRRRSPRARRWRGNYDDDFGRLPPSRRRRRQRSKAARRDRPSRAGTVAEEVPGVPFWDWICKSICSLLPFSRDGNGSKTKRGANIQRLVDDVMATSQEVVQAKRKLQSNNGSVEASVRSMGDLESKLWKLIDLEVDLVNELARYRWSGDVQDPKAEMKLNTAEEKIWRVIGVQTRLAQDLGDWRKTSTRSLHNSGMDTRMSYTGQYGNFGPQGNYGQSNGFNNPGSYANPSSQANTTSMYAGPGSRGSMGNQEGFANTQAPGDDETEEVSGSASPSQSPSPPAKPKRKASKASKKSKRSRRQKKKGKRRSPAVTGSPGSPSNKSTKKRSKSRARRASSSTSNTTTNTSNYTTEQTSTENTSSSNASTSVGSDPDSVTITNTIVISSEMDDDGVAKPSAVSWKSPSKEFLSSIDRSQTTPVEWETKKKGKYIYVRAKPGSGPQMRETKRSASHGAVRRPRDSLEVLGRGGRSWSRKGRWGGSPDRRGAPGYDIRVHRKGGRRRRGDDDDGLMSATLSLMTSDGTDNAHGSRWSPPRQGGRRRRFRSVGPIASRGSYQSRSQWSL</sequence>
<dbReference type="EMBL" id="CM023477">
    <property type="protein sequence ID" value="KAH7936884.1"/>
    <property type="molecule type" value="Genomic_DNA"/>
</dbReference>
<evidence type="ECO:0000313" key="2">
    <source>
        <dbReference type="Proteomes" id="UP000821865"/>
    </source>
</evidence>
<comment type="caution">
    <text evidence="1">The sequence shown here is derived from an EMBL/GenBank/DDBJ whole genome shotgun (WGS) entry which is preliminary data.</text>
</comment>